<evidence type="ECO:0000256" key="1">
    <source>
        <dbReference type="SAM" id="SignalP"/>
    </source>
</evidence>
<feature type="chain" id="PRO_5018322702" description="Secreted protein" evidence="1">
    <location>
        <begin position="19"/>
        <end position="71"/>
    </location>
</feature>
<organism evidence="2 3">
    <name type="scientific">Choiromyces venosus 120613-1</name>
    <dbReference type="NCBI Taxonomy" id="1336337"/>
    <lineage>
        <taxon>Eukaryota</taxon>
        <taxon>Fungi</taxon>
        <taxon>Dikarya</taxon>
        <taxon>Ascomycota</taxon>
        <taxon>Pezizomycotina</taxon>
        <taxon>Pezizomycetes</taxon>
        <taxon>Pezizales</taxon>
        <taxon>Tuberaceae</taxon>
        <taxon>Choiromyces</taxon>
    </lineage>
</organism>
<feature type="signal peptide" evidence="1">
    <location>
        <begin position="1"/>
        <end position="18"/>
    </location>
</feature>
<dbReference type="EMBL" id="ML120498">
    <property type="protein sequence ID" value="RPA91373.1"/>
    <property type="molecule type" value="Genomic_DNA"/>
</dbReference>
<evidence type="ECO:0000313" key="3">
    <source>
        <dbReference type="Proteomes" id="UP000276215"/>
    </source>
</evidence>
<reference evidence="2 3" key="1">
    <citation type="journal article" date="2018" name="Nat. Ecol. Evol.">
        <title>Pezizomycetes genomes reveal the molecular basis of ectomycorrhizal truffle lifestyle.</title>
        <authorList>
            <person name="Murat C."/>
            <person name="Payen T."/>
            <person name="Noel B."/>
            <person name="Kuo A."/>
            <person name="Morin E."/>
            <person name="Chen J."/>
            <person name="Kohler A."/>
            <person name="Krizsan K."/>
            <person name="Balestrini R."/>
            <person name="Da Silva C."/>
            <person name="Montanini B."/>
            <person name="Hainaut M."/>
            <person name="Levati E."/>
            <person name="Barry K.W."/>
            <person name="Belfiori B."/>
            <person name="Cichocki N."/>
            <person name="Clum A."/>
            <person name="Dockter R.B."/>
            <person name="Fauchery L."/>
            <person name="Guy J."/>
            <person name="Iotti M."/>
            <person name="Le Tacon F."/>
            <person name="Lindquist E.A."/>
            <person name="Lipzen A."/>
            <person name="Malagnac F."/>
            <person name="Mello A."/>
            <person name="Molinier V."/>
            <person name="Miyauchi S."/>
            <person name="Poulain J."/>
            <person name="Riccioni C."/>
            <person name="Rubini A."/>
            <person name="Sitrit Y."/>
            <person name="Splivallo R."/>
            <person name="Traeger S."/>
            <person name="Wang M."/>
            <person name="Zifcakova L."/>
            <person name="Wipf D."/>
            <person name="Zambonelli A."/>
            <person name="Paolocci F."/>
            <person name="Nowrousian M."/>
            <person name="Ottonello S."/>
            <person name="Baldrian P."/>
            <person name="Spatafora J.W."/>
            <person name="Henrissat B."/>
            <person name="Nagy L.G."/>
            <person name="Aury J.M."/>
            <person name="Wincker P."/>
            <person name="Grigoriev I.V."/>
            <person name="Bonfante P."/>
            <person name="Martin F.M."/>
        </authorList>
    </citation>
    <scope>NUCLEOTIDE SEQUENCE [LARGE SCALE GENOMIC DNA]</scope>
    <source>
        <strain evidence="2 3">120613-1</strain>
    </source>
</reference>
<keyword evidence="1" id="KW-0732">Signal</keyword>
<evidence type="ECO:0008006" key="4">
    <source>
        <dbReference type="Google" id="ProtNLM"/>
    </source>
</evidence>
<dbReference type="Proteomes" id="UP000276215">
    <property type="component" value="Unassembled WGS sequence"/>
</dbReference>
<protein>
    <recommendedName>
        <fullName evidence="4">Secreted protein</fullName>
    </recommendedName>
</protein>
<name>A0A3N4IYX9_9PEZI</name>
<evidence type="ECO:0000313" key="2">
    <source>
        <dbReference type="EMBL" id="RPA91373.1"/>
    </source>
</evidence>
<proteinExistence type="predicted"/>
<sequence>MPLMSCLALVYLTVTAGAVLHTPREPLLLRDYRVIPGCALKRCYEWMMVMMMMNWRFEKKKKYTHFFAGWL</sequence>
<gene>
    <name evidence="2" type="ORF">L873DRAFT_1819563</name>
</gene>
<dbReference type="AlphaFoldDB" id="A0A3N4IYX9"/>
<keyword evidence="3" id="KW-1185">Reference proteome</keyword>
<accession>A0A3N4IYX9</accession>